<keyword evidence="2" id="KW-1185">Reference proteome</keyword>
<proteinExistence type="predicted"/>
<accession>A0A432ZP30</accession>
<evidence type="ECO:0000313" key="1">
    <source>
        <dbReference type="EMBL" id="RUO79659.1"/>
    </source>
</evidence>
<dbReference type="InterPro" id="IPR036134">
    <property type="entry name" value="Crypto/Photolyase_FAD-like_sf"/>
</dbReference>
<dbReference type="OrthoDB" id="5288100at2"/>
<dbReference type="InterPro" id="IPR014729">
    <property type="entry name" value="Rossmann-like_a/b/a_fold"/>
</dbReference>
<dbReference type="InterPro" id="IPR052551">
    <property type="entry name" value="UV-DNA_repair_photolyase"/>
</dbReference>
<organism evidence="1 2">
    <name type="scientific">Pseudidiomarina taiwanensis</name>
    <dbReference type="NCBI Taxonomy" id="337250"/>
    <lineage>
        <taxon>Bacteria</taxon>
        <taxon>Pseudomonadati</taxon>
        <taxon>Pseudomonadota</taxon>
        <taxon>Gammaproteobacteria</taxon>
        <taxon>Alteromonadales</taxon>
        <taxon>Idiomarinaceae</taxon>
        <taxon>Pseudidiomarina</taxon>
    </lineage>
</organism>
<dbReference type="SUPFAM" id="SSF48173">
    <property type="entry name" value="Cryptochrome/photolyase FAD-binding domain"/>
    <property type="match status" value="1"/>
</dbReference>
<dbReference type="Gene3D" id="1.10.579.10">
    <property type="entry name" value="DNA Cyclobutane Dipyrimidine Photolyase, subunit A, domain 3"/>
    <property type="match status" value="1"/>
</dbReference>
<reference evidence="1 2" key="1">
    <citation type="journal article" date="2011" name="Front. Microbiol.">
        <title>Genomic signatures of strain selection and enhancement in Bacillus atrophaeus var. globigii, a historical biowarfare simulant.</title>
        <authorList>
            <person name="Gibbons H.S."/>
            <person name="Broomall S.M."/>
            <person name="McNew L.A."/>
            <person name="Daligault H."/>
            <person name="Chapman C."/>
            <person name="Bruce D."/>
            <person name="Karavis M."/>
            <person name="Krepps M."/>
            <person name="McGregor P.A."/>
            <person name="Hong C."/>
            <person name="Park K.H."/>
            <person name="Akmal A."/>
            <person name="Feldman A."/>
            <person name="Lin J.S."/>
            <person name="Chang W.E."/>
            <person name="Higgs B.W."/>
            <person name="Demirev P."/>
            <person name="Lindquist J."/>
            <person name="Liem A."/>
            <person name="Fochler E."/>
            <person name="Read T.D."/>
            <person name="Tapia R."/>
            <person name="Johnson S."/>
            <person name="Bishop-Lilly K.A."/>
            <person name="Detter C."/>
            <person name="Han C."/>
            <person name="Sozhamannan S."/>
            <person name="Rosenzweig C.N."/>
            <person name="Skowronski E.W."/>
        </authorList>
    </citation>
    <scope>NUCLEOTIDE SEQUENCE [LARGE SCALE GENOMIC DNA]</scope>
    <source>
        <strain evidence="1 2">PIT1</strain>
    </source>
</reference>
<dbReference type="Pfam" id="PF04244">
    <property type="entry name" value="DPRP"/>
    <property type="match status" value="1"/>
</dbReference>
<comment type="caution">
    <text evidence="1">The sequence shown here is derived from an EMBL/GenBank/DDBJ whole genome shotgun (WGS) entry which is preliminary data.</text>
</comment>
<dbReference type="EMBL" id="PIQG01000001">
    <property type="protein sequence ID" value="RUO79659.1"/>
    <property type="molecule type" value="Genomic_DNA"/>
</dbReference>
<protein>
    <submittedName>
        <fullName evidence="1">Cryptochrome/photolyase family protein</fullName>
    </submittedName>
</protein>
<keyword evidence="1" id="KW-0456">Lyase</keyword>
<dbReference type="Gene3D" id="1.25.40.80">
    <property type="match status" value="1"/>
</dbReference>
<dbReference type="PANTHER" id="PTHR38657:SF1">
    <property type="entry name" value="SLR1343 PROTEIN"/>
    <property type="match status" value="1"/>
</dbReference>
<name>A0A432ZP30_9GAMM</name>
<evidence type="ECO:0000313" key="2">
    <source>
        <dbReference type="Proteomes" id="UP000288279"/>
    </source>
</evidence>
<dbReference type="Gene3D" id="3.40.50.620">
    <property type="entry name" value="HUPs"/>
    <property type="match status" value="1"/>
</dbReference>
<dbReference type="Gene3D" id="1.10.10.1710">
    <property type="entry name" value="Deoxyribodipyrimidine photolyase-related"/>
    <property type="match status" value="1"/>
</dbReference>
<dbReference type="AlphaFoldDB" id="A0A432ZP30"/>
<dbReference type="PANTHER" id="PTHR38657">
    <property type="entry name" value="SLR1343 PROTEIN"/>
    <property type="match status" value="1"/>
</dbReference>
<sequence length="521" mass="60571">MLNRHSEHAFQQLALVLGDQLNARHSWWQEVIPNRLVVMVEAAEEASYVRHHRQKVLAFFAAMRNFAQALADKGHTVLYLTLDNPQNPGSITTTLSALVEQLEPHLVTLQEPDEYRLQQALETWQNEHSAVAMKWCSSEHFMTERTVLVDWFGERKSYLMESFYRRMRQQTGYLMDTANKPLGGKWNFDKANRNALPQDASIPAPLLFANDVTELDQMLNARGIETLGEVNPKQLLWPTTRRQSRELLNHFLTTCLPNFGLYQDALTDRGWSLFHSRISFALNSKMLSPAEVVERAIDYWQAHQDEIDLAQIEGFVRQIIGWREFIRAIYWQQMPAYAELNFFDHNRPLPEFYWTGKTHMKCLRESIEQSLEYAYAHHIQRLMVTGNFALLSGINPDALDAWYLGIYIDAIEWVEMPNTRGMSQYADGGLLATKPYVSSGNYIDKMSDYCGSCHYDVKQKTGAKACPFNSLYWHFIDRHRDKLAGNHRMSLILKQWEKRDPSQRQALLNQAEQYLEQINTL</sequence>
<dbReference type="Proteomes" id="UP000288279">
    <property type="component" value="Unassembled WGS sequence"/>
</dbReference>
<dbReference type="GO" id="GO:0016829">
    <property type="term" value="F:lyase activity"/>
    <property type="evidence" value="ECO:0007669"/>
    <property type="project" value="UniProtKB-KW"/>
</dbReference>
<dbReference type="InterPro" id="IPR007357">
    <property type="entry name" value="PhrB-like"/>
</dbReference>
<gene>
    <name evidence="1" type="ORF">CWI83_00060</name>
</gene>